<evidence type="ECO:0000256" key="3">
    <source>
        <dbReference type="ARBA" id="ARBA00022989"/>
    </source>
</evidence>
<sequence length="343" mass="37469">MASSLKEIVDATRGQQQEHSRGGVLRRRHGENGQSRRWTVARASYESLPRAVPSADSHNAAADEGRADSGRLSAVSRAARGSARAAARTQRSSLEDMGKHGKCDVEACYPGAAGGGGMYPYMIESPQLRWAFIRKVYVIVSVQLLVTVAVAGAVNLVEPIKTFFQARTPEVLAAYIIILISPLIMMLPMIYFRNKHPINLFFLLLFTICISFSVGLGCLSKNGTVIFQAAGMTAAIVVGLTCYTFWAAKKGYDFEFLGPFLFAATLVLFLYAIITIFFPMGRTGKLVYGCVAALIFSGFIIYDTDNLIKRYTYDEYVAAAITLYLDIINLFMALVSALQAADG</sequence>
<feature type="transmembrane region" description="Helical" evidence="5">
    <location>
        <begin position="260"/>
        <end position="280"/>
    </location>
</feature>
<keyword evidence="3 5" id="KW-1133">Transmembrane helix</keyword>
<feature type="transmembrane region" description="Helical" evidence="5">
    <location>
        <begin position="286"/>
        <end position="304"/>
    </location>
</feature>
<reference evidence="7" key="1">
    <citation type="submission" date="2015-04" db="UniProtKB">
        <authorList>
            <consortium name="EnsemblPlants"/>
        </authorList>
    </citation>
    <scope>IDENTIFICATION</scope>
</reference>
<evidence type="ECO:0000256" key="5">
    <source>
        <dbReference type="RuleBase" id="RU004379"/>
    </source>
</evidence>
<dbReference type="CDD" id="cd10429">
    <property type="entry name" value="GAAP_like"/>
    <property type="match status" value="1"/>
</dbReference>
<dbReference type="Pfam" id="PF01027">
    <property type="entry name" value="Bax1-I"/>
    <property type="match status" value="1"/>
</dbReference>
<evidence type="ECO:0008006" key="9">
    <source>
        <dbReference type="Google" id="ProtNLM"/>
    </source>
</evidence>
<reference evidence="7" key="2">
    <citation type="submission" date="2018-05" db="EMBL/GenBank/DDBJ databases">
        <title>OpunRS2 (Oryza punctata Reference Sequence Version 2).</title>
        <authorList>
            <person name="Zhang J."/>
            <person name="Kudrna D."/>
            <person name="Lee S."/>
            <person name="Talag J."/>
            <person name="Welchert J."/>
            <person name="Wing R.A."/>
        </authorList>
    </citation>
    <scope>NUCLEOTIDE SEQUENCE [LARGE SCALE GENOMIC DNA]</scope>
</reference>
<evidence type="ECO:0000256" key="2">
    <source>
        <dbReference type="ARBA" id="ARBA00022692"/>
    </source>
</evidence>
<feature type="transmembrane region" description="Helical" evidence="5">
    <location>
        <begin position="136"/>
        <end position="157"/>
    </location>
</feature>
<keyword evidence="8" id="KW-1185">Reference proteome</keyword>
<evidence type="ECO:0000256" key="1">
    <source>
        <dbReference type="ARBA" id="ARBA00004141"/>
    </source>
</evidence>
<organism evidence="7">
    <name type="scientific">Oryza punctata</name>
    <name type="common">Red rice</name>
    <dbReference type="NCBI Taxonomy" id="4537"/>
    <lineage>
        <taxon>Eukaryota</taxon>
        <taxon>Viridiplantae</taxon>
        <taxon>Streptophyta</taxon>
        <taxon>Embryophyta</taxon>
        <taxon>Tracheophyta</taxon>
        <taxon>Spermatophyta</taxon>
        <taxon>Magnoliopsida</taxon>
        <taxon>Liliopsida</taxon>
        <taxon>Poales</taxon>
        <taxon>Poaceae</taxon>
        <taxon>BOP clade</taxon>
        <taxon>Oryzoideae</taxon>
        <taxon>Oryzeae</taxon>
        <taxon>Oryzinae</taxon>
        <taxon>Oryza</taxon>
    </lineage>
</organism>
<feature type="region of interest" description="Disordered" evidence="6">
    <location>
        <begin position="1"/>
        <end position="74"/>
    </location>
</feature>
<dbReference type="AlphaFoldDB" id="A0A0E0KK56"/>
<keyword evidence="4 5" id="KW-0472">Membrane</keyword>
<comment type="subcellular location">
    <subcellularLocation>
        <location evidence="1">Membrane</location>
        <topology evidence="1">Multi-pass membrane protein</topology>
    </subcellularLocation>
</comment>
<dbReference type="Proteomes" id="UP000026962">
    <property type="component" value="Chromosome 3"/>
</dbReference>
<keyword evidence="2 5" id="KW-0812">Transmembrane</keyword>
<feature type="transmembrane region" description="Helical" evidence="5">
    <location>
        <begin position="172"/>
        <end position="192"/>
    </location>
</feature>
<accession>A0A0E0KK56</accession>
<dbReference type="PANTHER" id="PTHR23291:SF92">
    <property type="entry name" value="OS03G0795600 PROTEIN"/>
    <property type="match status" value="1"/>
</dbReference>
<feature type="transmembrane region" description="Helical" evidence="5">
    <location>
        <begin position="316"/>
        <end position="338"/>
    </location>
</feature>
<evidence type="ECO:0000256" key="6">
    <source>
        <dbReference type="SAM" id="MobiDB-lite"/>
    </source>
</evidence>
<dbReference type="OMA" id="IWTYIVS"/>
<comment type="similarity">
    <text evidence="5">Belongs to the BI1 family.</text>
</comment>
<dbReference type="Gramene" id="OPUNC03G34350.1">
    <property type="protein sequence ID" value="OPUNC03G34350.1"/>
    <property type="gene ID" value="OPUNC03G34350"/>
</dbReference>
<feature type="transmembrane region" description="Helical" evidence="5">
    <location>
        <begin position="225"/>
        <end position="248"/>
    </location>
</feature>
<name>A0A0E0KK56_ORYPU</name>
<proteinExistence type="inferred from homology"/>
<evidence type="ECO:0000313" key="7">
    <source>
        <dbReference type="EnsemblPlants" id="OPUNC03G34350.1"/>
    </source>
</evidence>
<dbReference type="InterPro" id="IPR006214">
    <property type="entry name" value="Bax_inhibitor_1-related"/>
</dbReference>
<evidence type="ECO:0000313" key="8">
    <source>
        <dbReference type="Proteomes" id="UP000026962"/>
    </source>
</evidence>
<feature type="transmembrane region" description="Helical" evidence="5">
    <location>
        <begin position="199"/>
        <end position="219"/>
    </location>
</feature>
<dbReference type="EnsemblPlants" id="OPUNC03G34350.1">
    <property type="protein sequence ID" value="OPUNC03G34350.1"/>
    <property type="gene ID" value="OPUNC03G34350"/>
</dbReference>
<protein>
    <recommendedName>
        <fullName evidence="9">BI1-like protein</fullName>
    </recommendedName>
</protein>
<evidence type="ECO:0000256" key="4">
    <source>
        <dbReference type="ARBA" id="ARBA00023136"/>
    </source>
</evidence>
<dbReference type="PANTHER" id="PTHR23291">
    <property type="entry name" value="BAX INHIBITOR-RELATED"/>
    <property type="match status" value="1"/>
</dbReference>
<dbReference type="GO" id="GO:0016020">
    <property type="term" value="C:membrane"/>
    <property type="evidence" value="ECO:0007669"/>
    <property type="project" value="UniProtKB-SubCell"/>
</dbReference>
<dbReference type="eggNOG" id="KOG2322">
    <property type="taxonomic scope" value="Eukaryota"/>
</dbReference>